<evidence type="ECO:0000256" key="1">
    <source>
        <dbReference type="ARBA" id="ARBA00004651"/>
    </source>
</evidence>
<evidence type="ECO:0000313" key="10">
    <source>
        <dbReference type="Proteomes" id="UP000008206"/>
    </source>
</evidence>
<sequence>MIKAAKGVWILGIIWLAGAICDRLWFALDHGVPAWDPADYLNGSILYWQALQSPQWFNSDWWRNLWLLSPKIPPLTYILTVPFFNLFGVSLDAATLVMQVFSAMLLVGVYGLGIILFDASVALWAAGLCLLMPGLYFYRLDFLLDFPLTAIVTFSFCLLTLWFFSEEKLLVFGRSANTQRRKGGLIIRQSWIRAIAFGVSFGLALMVKQTALFFLFLPMLWAGIYSVIRRRRLQVIQLLVSAGIAAIIIWPWSRTNWLLMLTSGKRATIDSALIEGDPPLNSIDAWTYYAKVLPYFLSWPLLLVPIVGFLMGWIYWRGRKKNENTLHQSGEKGNLKLIDSKWFWLAVFLIGGYLLSSLNINKDDRYTLPLYPVFSLILAAGLLSWRGRWQRLIRWGTIAIATLLMLFNIFPLGGGVIANILSPEMEHHPYLGKPWPNAEVIAEIVHTSPYLRSTLGVLPSTLQLNQHNFSFYGGQVKRQVIGRQVGVKQQNVEQDARSLDWFITKTGNQGSVPEAQKSIVKRIEEGSDFGLIKRWPLPDESTLSLYHRLEPTLEVKPFSAPRNRVQLDNIIIPEKVPAGQPIPVTYTWTGSWNQLKSGILILTWQHKNSAAKWLHDHGVGMGALSSNFLKTDQLNQPFEVIERTAMLAPATLPPGEYSLEATYLNRDSGETYPINHNSITITLDANAKAAPAPELDLVTQLREATRNLAQGVKGLEPVFKLTERINQYDATNDYVKQTEMALSYRLKEEKNIDLAYGVAISRVLQQDVKGAIAAFKEVIQLAPNNPYHYAYLAFVYLYDWQPAQAEKALDTAFKLNPNIPELKTLNGVAALMQLNLIQAWHDLKYNR</sequence>
<keyword evidence="2" id="KW-1003">Cell membrane</keyword>
<evidence type="ECO:0000256" key="4">
    <source>
        <dbReference type="ARBA" id="ARBA00022679"/>
    </source>
</evidence>
<feature type="transmembrane region" description="Helical" evidence="8">
    <location>
        <begin position="235"/>
        <end position="253"/>
    </location>
</feature>
<dbReference type="EMBL" id="CP002198">
    <property type="protein sequence ID" value="ADN13166.1"/>
    <property type="molecule type" value="Genomic_DNA"/>
</dbReference>
<dbReference type="InterPro" id="IPR050297">
    <property type="entry name" value="LipidA_mod_glycosyltrf_83"/>
</dbReference>
<dbReference type="Gene3D" id="1.25.40.10">
    <property type="entry name" value="Tetratricopeptide repeat domain"/>
    <property type="match status" value="1"/>
</dbReference>
<comment type="subcellular location">
    <subcellularLocation>
        <location evidence="1">Cell membrane</location>
        <topology evidence="1">Multi-pass membrane protein</topology>
    </subcellularLocation>
</comment>
<dbReference type="PANTHER" id="PTHR33908:SF11">
    <property type="entry name" value="MEMBRANE PROTEIN"/>
    <property type="match status" value="1"/>
</dbReference>
<dbReference type="eggNOG" id="COG1807">
    <property type="taxonomic scope" value="Bacteria"/>
</dbReference>
<feature type="transmembrane region" description="Helical" evidence="8">
    <location>
        <begin position="397"/>
        <end position="421"/>
    </location>
</feature>
<dbReference type="OrthoDB" id="437910at2"/>
<name>E0UFQ5_GLOV7</name>
<keyword evidence="4 9" id="KW-0808">Transferase</keyword>
<feature type="transmembrane region" description="Helical" evidence="8">
    <location>
        <begin position="185"/>
        <end position="205"/>
    </location>
</feature>
<evidence type="ECO:0000256" key="5">
    <source>
        <dbReference type="ARBA" id="ARBA00022692"/>
    </source>
</evidence>
<evidence type="ECO:0000256" key="2">
    <source>
        <dbReference type="ARBA" id="ARBA00022475"/>
    </source>
</evidence>
<evidence type="ECO:0000313" key="9">
    <source>
        <dbReference type="EMBL" id="ADN13166.1"/>
    </source>
</evidence>
<feature type="transmembrane region" description="Helical" evidence="8">
    <location>
        <begin position="296"/>
        <end position="316"/>
    </location>
</feature>
<feature type="transmembrane region" description="Helical" evidence="8">
    <location>
        <begin position="342"/>
        <end position="360"/>
    </location>
</feature>
<gene>
    <name evidence="9" type="ordered locus">Cyan7822_1159</name>
</gene>
<evidence type="ECO:0000256" key="6">
    <source>
        <dbReference type="ARBA" id="ARBA00022989"/>
    </source>
</evidence>
<feature type="transmembrane region" description="Helical" evidence="8">
    <location>
        <begin position="75"/>
        <end position="97"/>
    </location>
</feature>
<evidence type="ECO:0000256" key="3">
    <source>
        <dbReference type="ARBA" id="ARBA00022676"/>
    </source>
</evidence>
<dbReference type="eggNOG" id="COG0457">
    <property type="taxonomic scope" value="Bacteria"/>
</dbReference>
<feature type="transmembrane region" description="Helical" evidence="8">
    <location>
        <begin position="211"/>
        <end position="228"/>
    </location>
</feature>
<keyword evidence="7 8" id="KW-0472">Membrane</keyword>
<dbReference type="SUPFAM" id="SSF48452">
    <property type="entry name" value="TPR-like"/>
    <property type="match status" value="1"/>
</dbReference>
<dbReference type="GO" id="GO:0005886">
    <property type="term" value="C:plasma membrane"/>
    <property type="evidence" value="ECO:0007669"/>
    <property type="project" value="UniProtKB-SubCell"/>
</dbReference>
<keyword evidence="5 8" id="KW-0812">Transmembrane</keyword>
<dbReference type="RefSeq" id="WP_013321273.1">
    <property type="nucleotide sequence ID" value="NC_014501.1"/>
</dbReference>
<dbReference type="GO" id="GO:0009103">
    <property type="term" value="P:lipopolysaccharide biosynthetic process"/>
    <property type="evidence" value="ECO:0007669"/>
    <property type="project" value="UniProtKB-ARBA"/>
</dbReference>
<evidence type="ECO:0000256" key="7">
    <source>
        <dbReference type="ARBA" id="ARBA00023136"/>
    </source>
</evidence>
<dbReference type="GO" id="GO:0016763">
    <property type="term" value="F:pentosyltransferase activity"/>
    <property type="evidence" value="ECO:0007669"/>
    <property type="project" value="TreeGrafter"/>
</dbReference>
<dbReference type="PANTHER" id="PTHR33908">
    <property type="entry name" value="MANNOSYLTRANSFERASE YKCB-RELATED"/>
    <property type="match status" value="1"/>
</dbReference>
<proteinExistence type="predicted"/>
<keyword evidence="3" id="KW-0328">Glycosyltransferase</keyword>
<accession>E0UFQ5</accession>
<keyword evidence="6 8" id="KW-1133">Transmembrane helix</keyword>
<feature type="transmembrane region" description="Helical" evidence="8">
    <location>
        <begin position="366"/>
        <end position="385"/>
    </location>
</feature>
<evidence type="ECO:0000256" key="8">
    <source>
        <dbReference type="SAM" id="Phobius"/>
    </source>
</evidence>
<dbReference type="KEGG" id="cyj:Cyan7822_1159"/>
<dbReference type="STRING" id="497965.Cyan7822_1159"/>
<feature type="transmembrane region" description="Helical" evidence="8">
    <location>
        <begin position="109"/>
        <end position="136"/>
    </location>
</feature>
<keyword evidence="10" id="KW-1185">Reference proteome</keyword>
<dbReference type="HOGENOM" id="CLU_010727_0_0_3"/>
<dbReference type="Proteomes" id="UP000008206">
    <property type="component" value="Chromosome"/>
</dbReference>
<organism evidence="9 10">
    <name type="scientific">Gloeothece verrucosa (strain PCC 7822)</name>
    <name type="common">Cyanothece sp. (strain PCC 7822)</name>
    <dbReference type="NCBI Taxonomy" id="497965"/>
    <lineage>
        <taxon>Bacteria</taxon>
        <taxon>Bacillati</taxon>
        <taxon>Cyanobacteriota</taxon>
        <taxon>Cyanophyceae</taxon>
        <taxon>Oscillatoriophycideae</taxon>
        <taxon>Chroococcales</taxon>
        <taxon>Aphanothecaceae</taxon>
        <taxon>Gloeothece</taxon>
        <taxon>Gloeothece verrucosa</taxon>
    </lineage>
</organism>
<protein>
    <submittedName>
        <fullName evidence="9">Glycosyl transferase family protein</fullName>
    </submittedName>
</protein>
<feature type="transmembrane region" description="Helical" evidence="8">
    <location>
        <begin position="142"/>
        <end position="164"/>
    </location>
</feature>
<feature type="transmembrane region" description="Helical" evidence="8">
    <location>
        <begin position="7"/>
        <end position="26"/>
    </location>
</feature>
<dbReference type="InterPro" id="IPR011990">
    <property type="entry name" value="TPR-like_helical_dom_sf"/>
</dbReference>
<reference evidence="10" key="1">
    <citation type="journal article" date="2011" name="MBio">
        <title>Novel metabolic attributes of the genus Cyanothece, comprising a group of unicellular nitrogen-fixing Cyanobacteria.</title>
        <authorList>
            <person name="Bandyopadhyay A."/>
            <person name="Elvitigala T."/>
            <person name="Welsh E."/>
            <person name="Stockel J."/>
            <person name="Liberton M."/>
            <person name="Min H."/>
            <person name="Sherman L.A."/>
            <person name="Pakrasi H.B."/>
        </authorList>
    </citation>
    <scope>NUCLEOTIDE SEQUENCE [LARGE SCALE GENOMIC DNA]</scope>
    <source>
        <strain evidence="10">PCC 7822</strain>
    </source>
</reference>
<dbReference type="AlphaFoldDB" id="E0UFQ5"/>